<dbReference type="RefSeq" id="WP_185156977.1">
    <property type="nucleotide sequence ID" value="NZ_CABFPH010000102.1"/>
</dbReference>
<sequence>MLIGLQYLRGVAALMIVYFHAVGPVERLTGTALPVSFSGSGVDLFFVLSGCVMWLSTHGREVGPGPFLLNRLVRVAPLYWILTLAVAGLAFAAPALLRSTAFDPAHLVASLLFLPWPNPRYPGLFPVIIPGWTLNYEMFFYAVFALMLPFRPAWRAAGTLAGLGGLVLVGQMVQPGSGLAAFYTDAIVLEFGLGVLVGALFTSRIAVPPRAALAAAALGLGLLAALDGTLPKLVAASLPAALVVGGLALYERGAAVPRLALARHLGDASYALYLSHPLTLGLLAAVAAKLGPAASAHWIPVLAALMIGSTVVGSLVHRLVERPATEAARRLVRPRAQPARRAAAPAA</sequence>
<dbReference type="InterPro" id="IPR050879">
    <property type="entry name" value="Acyltransferase_3"/>
</dbReference>
<dbReference type="PANTHER" id="PTHR23028:SF131">
    <property type="entry name" value="BLR2367 PROTEIN"/>
    <property type="match status" value="1"/>
</dbReference>
<dbReference type="Proteomes" id="UP000410984">
    <property type="component" value="Unassembled WGS sequence"/>
</dbReference>
<dbReference type="InterPro" id="IPR002656">
    <property type="entry name" value="Acyl_transf_3_dom"/>
</dbReference>
<dbReference type="GO" id="GO:0000271">
    <property type="term" value="P:polysaccharide biosynthetic process"/>
    <property type="evidence" value="ECO:0007669"/>
    <property type="project" value="TreeGrafter"/>
</dbReference>
<proteinExistence type="predicted"/>
<reference evidence="3 4" key="1">
    <citation type="submission" date="2019-06" db="EMBL/GenBank/DDBJ databases">
        <authorList>
            <person name="Rodrigo-Torres L."/>
            <person name="Arahal R. D."/>
            <person name="Lucena T."/>
        </authorList>
    </citation>
    <scope>NUCLEOTIDE SEQUENCE [LARGE SCALE GENOMIC DNA]</scope>
    <source>
        <strain evidence="3 4">SB0023/3</strain>
    </source>
</reference>
<dbReference type="PANTHER" id="PTHR23028">
    <property type="entry name" value="ACETYLTRANSFERASE"/>
    <property type="match status" value="1"/>
</dbReference>
<dbReference type="EMBL" id="CABFPH010000102">
    <property type="protein sequence ID" value="VUD74094.1"/>
    <property type="molecule type" value="Genomic_DNA"/>
</dbReference>
<keyword evidence="4" id="KW-1185">Reference proteome</keyword>
<dbReference type="GO" id="GO:0016020">
    <property type="term" value="C:membrane"/>
    <property type="evidence" value="ECO:0007669"/>
    <property type="project" value="TreeGrafter"/>
</dbReference>
<feature type="transmembrane region" description="Helical" evidence="1">
    <location>
        <begin position="153"/>
        <end position="173"/>
    </location>
</feature>
<feature type="transmembrane region" description="Helical" evidence="1">
    <location>
        <begin position="232"/>
        <end position="250"/>
    </location>
</feature>
<feature type="transmembrane region" description="Helical" evidence="1">
    <location>
        <begin position="7"/>
        <end position="25"/>
    </location>
</feature>
<keyword evidence="1" id="KW-0472">Membrane</keyword>
<feature type="domain" description="Acyltransferase 3" evidence="2">
    <location>
        <begin position="3"/>
        <end position="315"/>
    </location>
</feature>
<gene>
    <name evidence="3" type="ORF">MET9862_04719</name>
</gene>
<feature type="transmembrane region" description="Helical" evidence="1">
    <location>
        <begin position="270"/>
        <end position="291"/>
    </location>
</feature>
<evidence type="ECO:0000313" key="3">
    <source>
        <dbReference type="EMBL" id="VUD74094.1"/>
    </source>
</evidence>
<feature type="transmembrane region" description="Helical" evidence="1">
    <location>
        <begin position="179"/>
        <end position="200"/>
    </location>
</feature>
<accession>A0A509EKG0</accession>
<dbReference type="AlphaFoldDB" id="A0A509EKG0"/>
<feature type="transmembrane region" description="Helical" evidence="1">
    <location>
        <begin position="124"/>
        <end position="146"/>
    </location>
</feature>
<feature type="transmembrane region" description="Helical" evidence="1">
    <location>
        <begin position="78"/>
        <end position="97"/>
    </location>
</feature>
<dbReference type="GO" id="GO:0016747">
    <property type="term" value="F:acyltransferase activity, transferring groups other than amino-acyl groups"/>
    <property type="evidence" value="ECO:0007669"/>
    <property type="project" value="InterPro"/>
</dbReference>
<feature type="transmembrane region" description="Helical" evidence="1">
    <location>
        <begin position="207"/>
        <end position="226"/>
    </location>
</feature>
<feature type="transmembrane region" description="Helical" evidence="1">
    <location>
        <begin position="37"/>
        <end position="57"/>
    </location>
</feature>
<evidence type="ECO:0000259" key="2">
    <source>
        <dbReference type="Pfam" id="PF01757"/>
    </source>
</evidence>
<dbReference type="Pfam" id="PF01757">
    <property type="entry name" value="Acyl_transf_3"/>
    <property type="match status" value="1"/>
</dbReference>
<protein>
    <recommendedName>
        <fullName evidence="2">Acyltransferase 3 domain-containing protein</fullName>
    </recommendedName>
</protein>
<evidence type="ECO:0000256" key="1">
    <source>
        <dbReference type="SAM" id="Phobius"/>
    </source>
</evidence>
<evidence type="ECO:0000313" key="4">
    <source>
        <dbReference type="Proteomes" id="UP000410984"/>
    </source>
</evidence>
<feature type="transmembrane region" description="Helical" evidence="1">
    <location>
        <begin position="297"/>
        <end position="320"/>
    </location>
</feature>
<keyword evidence="1" id="KW-0812">Transmembrane</keyword>
<name>A0A509EKG0_9HYPH</name>
<organism evidence="3 4">
    <name type="scientific">Methylobacterium symbioticum</name>
    <dbReference type="NCBI Taxonomy" id="2584084"/>
    <lineage>
        <taxon>Bacteria</taxon>
        <taxon>Pseudomonadati</taxon>
        <taxon>Pseudomonadota</taxon>
        <taxon>Alphaproteobacteria</taxon>
        <taxon>Hyphomicrobiales</taxon>
        <taxon>Methylobacteriaceae</taxon>
        <taxon>Methylobacterium</taxon>
    </lineage>
</organism>
<keyword evidence="1" id="KW-1133">Transmembrane helix</keyword>